<name>A0A836HUM2_9TRYP</name>
<feature type="transmembrane region" description="Helical" evidence="1">
    <location>
        <begin position="131"/>
        <end position="152"/>
    </location>
</feature>
<feature type="transmembrane region" description="Helical" evidence="1">
    <location>
        <begin position="57"/>
        <end position="79"/>
    </location>
</feature>
<proteinExistence type="predicted"/>
<reference evidence="3" key="2">
    <citation type="journal article" date="2021" name="Sci. Data">
        <title>Chromosome-scale genome sequencing, assembly and annotation of six genomes from subfamily Leishmaniinae.</title>
        <authorList>
            <person name="Almutairi H."/>
            <person name="Urbaniak M.D."/>
            <person name="Bates M.D."/>
            <person name="Jariyapan N."/>
            <person name="Kwakye-Nuako G."/>
            <person name="Thomaz Soccol V."/>
            <person name="Al-Salem W.S."/>
            <person name="Dillon R.J."/>
            <person name="Bates P.A."/>
            <person name="Gatherer D."/>
        </authorList>
    </citation>
    <scope>NUCLEOTIDE SEQUENCE [LARGE SCALE GENOMIC DNA]</scope>
</reference>
<dbReference type="InterPro" id="IPR009944">
    <property type="entry name" value="Amastin"/>
</dbReference>
<evidence type="ECO:0000313" key="2">
    <source>
        <dbReference type="EMBL" id="KAG5482878.1"/>
    </source>
</evidence>
<feature type="transmembrane region" description="Helical" evidence="1">
    <location>
        <begin position="164"/>
        <end position="189"/>
    </location>
</feature>
<dbReference type="EMBL" id="JAFEUZ010000015">
    <property type="protein sequence ID" value="KAG5482878.1"/>
    <property type="molecule type" value="Genomic_DNA"/>
</dbReference>
<dbReference type="OrthoDB" id="270524at2759"/>
<keyword evidence="3" id="KW-1185">Reference proteome</keyword>
<evidence type="ECO:0000313" key="3">
    <source>
        <dbReference type="Proteomes" id="UP000673552"/>
    </source>
</evidence>
<sequence>MSKERGECKGTHSKTMPPCHIELAGYMETSSSVEKQCTAGSIPTPPPPPRDVSIGPVLFSLMSFVSFAFTVVSISIPWYHKQQYKPDGLHSESHLFYLFKHVAKVEGSPDVVTRPSSLCAPVRRRVQVMEAFSIVSSVATLLMFALSLMNARKQSMVRNMSIRNIMLVVTACSTGSLTIEVCFNFNVYLWSFAECGAGTSYHSQLYEPYAGFALTVTAWVLTTLGSIIAANKLTVPLDARTVGKSIHSSAILSLIGFLFAVVACPIPHWFYKDGMANAVTDILLWGKRIGSLDPSTTPLDGHFSPPTMDLQCPQLVRYFHAAEAFSILSIMSNMLAGVTGLLLWKSLAGSHLPALIFSYIGAVVTLVQLALEMKIYYSSWCAGKYAFHARFYVLAGGFGLVASSLCAMILSCFTITVAYHLTWKYFPALIPRKTAKQIILEECR</sequence>
<dbReference type="KEGG" id="lmat:92516825"/>
<dbReference type="PANTHER" id="PTHR33297:SF4">
    <property type="entry name" value="AMASTIN"/>
    <property type="match status" value="1"/>
</dbReference>
<dbReference type="PANTHER" id="PTHR33297">
    <property type="entry name" value="AMASTIN-LIKE SURFACE PROTEIN-LIKE PROTEIN-RELATED"/>
    <property type="match status" value="1"/>
</dbReference>
<dbReference type="AlphaFoldDB" id="A0A836HUM2"/>
<accession>A0A836HUM2</accession>
<feature type="transmembrane region" description="Helical" evidence="1">
    <location>
        <begin position="391"/>
        <end position="419"/>
    </location>
</feature>
<comment type="caution">
    <text evidence="2">The sequence shown here is derived from an EMBL/GenBank/DDBJ whole genome shotgun (WGS) entry which is preliminary data.</text>
</comment>
<keyword evidence="1" id="KW-0812">Transmembrane</keyword>
<gene>
    <name evidence="2" type="ORF">LSCM1_06912</name>
</gene>
<dbReference type="RefSeq" id="XP_067179984.1">
    <property type="nucleotide sequence ID" value="XM_067324313.1"/>
</dbReference>
<keyword evidence="1" id="KW-1133">Transmembrane helix</keyword>
<dbReference type="GeneID" id="92516825"/>
<protein>
    <submittedName>
        <fullName evidence="2">Uncharacterized protein</fullName>
    </submittedName>
</protein>
<feature type="transmembrane region" description="Helical" evidence="1">
    <location>
        <begin position="324"/>
        <end position="344"/>
    </location>
</feature>
<feature type="transmembrane region" description="Helical" evidence="1">
    <location>
        <begin position="351"/>
        <end position="371"/>
    </location>
</feature>
<dbReference type="Proteomes" id="UP000673552">
    <property type="component" value="Unassembled WGS sequence"/>
</dbReference>
<feature type="transmembrane region" description="Helical" evidence="1">
    <location>
        <begin position="251"/>
        <end position="271"/>
    </location>
</feature>
<evidence type="ECO:0000256" key="1">
    <source>
        <dbReference type="SAM" id="Phobius"/>
    </source>
</evidence>
<dbReference type="Pfam" id="PF07344">
    <property type="entry name" value="Amastin"/>
    <property type="match status" value="2"/>
</dbReference>
<feature type="transmembrane region" description="Helical" evidence="1">
    <location>
        <begin position="209"/>
        <end position="230"/>
    </location>
</feature>
<organism evidence="2 3">
    <name type="scientific">Leishmania martiniquensis</name>
    <dbReference type="NCBI Taxonomy" id="1580590"/>
    <lineage>
        <taxon>Eukaryota</taxon>
        <taxon>Discoba</taxon>
        <taxon>Euglenozoa</taxon>
        <taxon>Kinetoplastea</taxon>
        <taxon>Metakinetoplastina</taxon>
        <taxon>Trypanosomatida</taxon>
        <taxon>Trypanosomatidae</taxon>
        <taxon>Leishmaniinae</taxon>
        <taxon>Leishmania</taxon>
    </lineage>
</organism>
<reference evidence="3" key="1">
    <citation type="journal article" date="2021" name="Microbiol. Resour. Announc.">
        <title>LGAAP: Leishmaniinae Genome Assembly and Annotation Pipeline.</title>
        <authorList>
            <person name="Almutairi H."/>
            <person name="Urbaniak M.D."/>
            <person name="Bates M.D."/>
            <person name="Jariyapan N."/>
            <person name="Kwakye-Nuako G."/>
            <person name="Thomaz-Soccol V."/>
            <person name="Al-Salem W.S."/>
            <person name="Dillon R.J."/>
            <person name="Bates P.A."/>
            <person name="Gatherer D."/>
        </authorList>
    </citation>
    <scope>NUCLEOTIDE SEQUENCE [LARGE SCALE GENOMIC DNA]</scope>
</reference>
<keyword evidence="1" id="KW-0472">Membrane</keyword>